<evidence type="ECO:0000259" key="2">
    <source>
        <dbReference type="Pfam" id="PF11867"/>
    </source>
</evidence>
<protein>
    <submittedName>
        <fullName evidence="3">HsdR family type I site-specific deoxyribonuclease</fullName>
    </submittedName>
</protein>
<comment type="caution">
    <text evidence="3">The sequence shown here is derived from an EMBL/GenBank/DDBJ whole genome shotgun (WGS) entry which is preliminary data.</text>
</comment>
<organism evidence="3">
    <name type="scientific">mine drainage metagenome</name>
    <dbReference type="NCBI Taxonomy" id="410659"/>
    <lineage>
        <taxon>unclassified sequences</taxon>
        <taxon>metagenomes</taxon>
        <taxon>ecological metagenomes</taxon>
    </lineage>
</organism>
<sequence length="156" mass="17365">MQAIARVNRVWRDKPGGLVVDYIGIGPELRRAIAEYANLTKAAEPPVDFIDSAVPMLVETVGVIRDMYHGFDYSRFRRSQQDMLAVLAPAANHIATFDPGDDGHGRNRGIKRYVDQTTRLARLQALCGTHPDAVALREEIGFFLAVRSMLVKATRT</sequence>
<accession>T1B3Q5</accession>
<dbReference type="InterPro" id="IPR021810">
    <property type="entry name" value="T1RH-like_C"/>
</dbReference>
<reference evidence="3" key="1">
    <citation type="submission" date="2013-08" db="EMBL/GenBank/DDBJ databases">
        <authorList>
            <person name="Mendez C."/>
            <person name="Richter M."/>
            <person name="Ferrer M."/>
            <person name="Sanchez J."/>
        </authorList>
    </citation>
    <scope>NUCLEOTIDE SEQUENCE</scope>
</reference>
<dbReference type="PANTHER" id="PTHR30195">
    <property type="entry name" value="TYPE I SITE-SPECIFIC DEOXYRIBONUCLEASE PROTEIN SUBUNIT M AND R"/>
    <property type="match status" value="1"/>
</dbReference>
<evidence type="ECO:0000313" key="3">
    <source>
        <dbReference type="EMBL" id="EQD48970.1"/>
    </source>
</evidence>
<dbReference type="EMBL" id="AUZZ01005604">
    <property type="protein sequence ID" value="EQD48970.1"/>
    <property type="molecule type" value="Genomic_DNA"/>
</dbReference>
<dbReference type="Gene3D" id="3.40.50.300">
    <property type="entry name" value="P-loop containing nucleotide triphosphate hydrolases"/>
    <property type="match status" value="1"/>
</dbReference>
<dbReference type="Pfam" id="PF11867">
    <property type="entry name" value="T1RH-like_C"/>
    <property type="match status" value="1"/>
</dbReference>
<dbReference type="InterPro" id="IPR051268">
    <property type="entry name" value="Type-I_R_enzyme_R_subunit"/>
</dbReference>
<feature type="non-terminal residue" evidence="3">
    <location>
        <position position="156"/>
    </location>
</feature>
<name>T1B3Q5_9ZZZZ</name>
<feature type="domain" description="Type I restriction enzyme HindI endonuclease subunit-like C-terminal" evidence="2">
    <location>
        <begin position="44"/>
        <end position="155"/>
    </location>
</feature>
<dbReference type="AlphaFoldDB" id="T1B3Q5"/>
<reference evidence="3" key="2">
    <citation type="journal article" date="2014" name="ISME J.">
        <title>Microbial stratification in low pH oxic and suboxic macroscopic growths along an acid mine drainage.</title>
        <authorList>
            <person name="Mendez-Garcia C."/>
            <person name="Mesa V."/>
            <person name="Sprenger R.R."/>
            <person name="Richter M."/>
            <person name="Diez M.S."/>
            <person name="Solano J."/>
            <person name="Bargiela R."/>
            <person name="Golyshina O.V."/>
            <person name="Manteca A."/>
            <person name="Ramos J.L."/>
            <person name="Gallego J.R."/>
            <person name="Llorente I."/>
            <person name="Martins Dos Santos V.A."/>
            <person name="Jensen O.N."/>
            <person name="Pelaez A.I."/>
            <person name="Sanchez J."/>
            <person name="Ferrer M."/>
        </authorList>
    </citation>
    <scope>NUCLEOTIDE SEQUENCE</scope>
</reference>
<evidence type="ECO:0000256" key="1">
    <source>
        <dbReference type="ARBA" id="ARBA00022747"/>
    </source>
</evidence>
<gene>
    <name evidence="3" type="ORF">B2A_07797</name>
</gene>
<dbReference type="GO" id="GO:0009307">
    <property type="term" value="P:DNA restriction-modification system"/>
    <property type="evidence" value="ECO:0007669"/>
    <property type="project" value="UniProtKB-KW"/>
</dbReference>
<dbReference type="InterPro" id="IPR027417">
    <property type="entry name" value="P-loop_NTPase"/>
</dbReference>
<proteinExistence type="predicted"/>
<keyword evidence="1" id="KW-0680">Restriction system</keyword>
<dbReference type="PANTHER" id="PTHR30195:SF15">
    <property type="entry name" value="TYPE I RESTRICTION ENZYME HINDI ENDONUCLEASE SUBUNIT"/>
    <property type="match status" value="1"/>
</dbReference>